<evidence type="ECO:0000313" key="2">
    <source>
        <dbReference type="EMBL" id="ODH26654.1"/>
    </source>
</evidence>
<evidence type="ECO:0000256" key="1">
    <source>
        <dbReference type="SAM" id="MobiDB-lite"/>
    </source>
</evidence>
<comment type="caution">
    <text evidence="2">The sequence shown here is derived from an EMBL/GenBank/DDBJ whole genome shotgun (WGS) entry which is preliminary data.</text>
</comment>
<gene>
    <name evidence="2" type="ORF">ACO22_04483</name>
</gene>
<proteinExistence type="predicted"/>
<feature type="region of interest" description="Disordered" evidence="1">
    <location>
        <begin position="58"/>
        <end position="77"/>
    </location>
</feature>
<dbReference type="EMBL" id="LZYO01000179">
    <property type="protein sequence ID" value="ODH26654.1"/>
    <property type="molecule type" value="Genomic_DNA"/>
</dbReference>
<evidence type="ECO:0000313" key="3">
    <source>
        <dbReference type="Proteomes" id="UP000242814"/>
    </source>
</evidence>
<sequence length="77" mass="8678">MASMNAAWGSGLRDILKQRYTDLTLEGFLNEMRPNEQTEKLSKYHIVSTQNAAGFLAKEGIRGRRNLDGPCPQHKSE</sequence>
<accession>A0A1D2JD09</accession>
<dbReference type="AlphaFoldDB" id="A0A1D2JD09"/>
<reference evidence="2 3" key="1">
    <citation type="submission" date="2016-06" db="EMBL/GenBank/DDBJ databases">
        <authorList>
            <person name="Kjaerup R.B."/>
            <person name="Dalgaard T.S."/>
            <person name="Juul-Madsen H.R."/>
        </authorList>
    </citation>
    <scope>NUCLEOTIDE SEQUENCE [LARGE SCALE GENOMIC DNA]</scope>
    <source>
        <strain evidence="2 3">Pb300</strain>
    </source>
</reference>
<dbReference type="Proteomes" id="UP000242814">
    <property type="component" value="Unassembled WGS sequence"/>
</dbReference>
<name>A0A1D2JD09_PARBR</name>
<protein>
    <submittedName>
        <fullName evidence="2">Uncharacterized protein</fullName>
    </submittedName>
</protein>
<organism evidence="2 3">
    <name type="scientific">Paracoccidioides brasiliensis</name>
    <dbReference type="NCBI Taxonomy" id="121759"/>
    <lineage>
        <taxon>Eukaryota</taxon>
        <taxon>Fungi</taxon>
        <taxon>Dikarya</taxon>
        <taxon>Ascomycota</taxon>
        <taxon>Pezizomycotina</taxon>
        <taxon>Eurotiomycetes</taxon>
        <taxon>Eurotiomycetidae</taxon>
        <taxon>Onygenales</taxon>
        <taxon>Ajellomycetaceae</taxon>
        <taxon>Paracoccidioides</taxon>
    </lineage>
</organism>